<dbReference type="InterPro" id="IPR007867">
    <property type="entry name" value="GMC_OxRtase_C"/>
</dbReference>
<dbReference type="SUPFAM" id="SSF51905">
    <property type="entry name" value="FAD/NAD(P)-binding domain"/>
    <property type="match status" value="1"/>
</dbReference>
<dbReference type="Proteomes" id="UP001603418">
    <property type="component" value="Unassembled WGS sequence"/>
</dbReference>
<sequence length="496" mass="52093">MNIPPLVSGYDVVILGGGVAGCVLAARLSEDPGRTVCLVEAGPDYGARQESWPEKIRDSRALPREDVWERHTEFYRIRARVLGGSSCVNGAWNTWGSHADHAEWTRAGGERWSAGALEPYRLRAVERMGLRTVPDSELSVWASAALAAAGELGYPEVDMGTVGRPGHGRPLLNSVDGLRWNAAFAYLDPATRSRPNLTILAGALVDRLSLRAGRVTGAHVVLDGQPVTLAADLCVLTSGTFGSPAVLLRSGIGPAAHLERTGIRCAADLPGVGANLSDQPGVFVPLSPTDGLNRALAAKEAAGELYVSRMLIRAASEFCPDGAWDLHLLPTAGPPLFGSLPPGRYEAGISAFLMKPLSRGHVRLRSADPVEPPEIAPAFLSDPAGRDIAVVRSGLRKVEELATAMKPLAGAADPEPAHTLPDSRLRARVGTYWHPVGTCAVGPADDPRSVVDGQGAVHGVAGLRVADASILPTVPAANTQLPVLAVAEMLADTLRA</sequence>
<feature type="domain" description="Glucose-methanol-choline oxidoreductase N-terminal" evidence="5">
    <location>
        <begin position="239"/>
        <end position="253"/>
    </location>
</feature>
<dbReference type="InterPro" id="IPR000172">
    <property type="entry name" value="GMC_OxRdtase_N"/>
</dbReference>
<dbReference type="SUPFAM" id="SSF54373">
    <property type="entry name" value="FAD-linked reductases, C-terminal domain"/>
    <property type="match status" value="1"/>
</dbReference>
<dbReference type="InterPro" id="IPR036188">
    <property type="entry name" value="FAD/NAD-bd_sf"/>
</dbReference>
<comment type="similarity">
    <text evidence="2">Belongs to the GMC oxidoreductase family.</text>
</comment>
<keyword evidence="7" id="KW-1185">Reference proteome</keyword>
<protein>
    <submittedName>
        <fullName evidence="6">GMC family oxidoreductase</fullName>
    </submittedName>
</protein>
<keyword evidence="4" id="KW-0274">FAD</keyword>
<dbReference type="Gene3D" id="3.30.410.40">
    <property type="match status" value="1"/>
</dbReference>
<dbReference type="PROSITE" id="PS00624">
    <property type="entry name" value="GMC_OXRED_2"/>
    <property type="match status" value="1"/>
</dbReference>
<evidence type="ECO:0000256" key="1">
    <source>
        <dbReference type="ARBA" id="ARBA00001974"/>
    </source>
</evidence>
<evidence type="ECO:0000313" key="7">
    <source>
        <dbReference type="Proteomes" id="UP001603418"/>
    </source>
</evidence>
<dbReference type="EMBL" id="JBICBM010000015">
    <property type="protein sequence ID" value="MFF9885608.1"/>
    <property type="molecule type" value="Genomic_DNA"/>
</dbReference>
<dbReference type="Pfam" id="PF05199">
    <property type="entry name" value="GMC_oxred_C"/>
    <property type="match status" value="1"/>
</dbReference>
<evidence type="ECO:0000256" key="2">
    <source>
        <dbReference type="ARBA" id="ARBA00010790"/>
    </source>
</evidence>
<dbReference type="Pfam" id="PF00732">
    <property type="entry name" value="GMC_oxred_N"/>
    <property type="match status" value="1"/>
</dbReference>
<comment type="caution">
    <text evidence="6">The sequence shown here is derived from an EMBL/GenBank/DDBJ whole genome shotgun (WGS) entry which is preliminary data.</text>
</comment>
<evidence type="ECO:0000259" key="5">
    <source>
        <dbReference type="PROSITE" id="PS00624"/>
    </source>
</evidence>
<name>A0ABW6Z510_9ACTN</name>
<keyword evidence="3" id="KW-0285">Flavoprotein</keyword>
<dbReference type="RefSeq" id="WP_030794185.1">
    <property type="nucleotide sequence ID" value="NZ_JBFACJ010000041.1"/>
</dbReference>
<dbReference type="Gene3D" id="3.50.50.60">
    <property type="entry name" value="FAD/NAD(P)-binding domain"/>
    <property type="match status" value="1"/>
</dbReference>
<accession>A0ABW6Z510</accession>
<comment type="cofactor">
    <cofactor evidence="1">
        <name>FAD</name>
        <dbReference type="ChEBI" id="CHEBI:57692"/>
    </cofactor>
</comment>
<evidence type="ECO:0000256" key="3">
    <source>
        <dbReference type="ARBA" id="ARBA00022630"/>
    </source>
</evidence>
<dbReference type="InterPro" id="IPR012132">
    <property type="entry name" value="GMC_OxRdtase"/>
</dbReference>
<dbReference type="PIRSF" id="PIRSF000137">
    <property type="entry name" value="Alcohol_oxidase"/>
    <property type="match status" value="1"/>
</dbReference>
<reference evidence="6 7" key="1">
    <citation type="submission" date="2024-10" db="EMBL/GenBank/DDBJ databases">
        <title>The Natural Products Discovery Center: Release of the First 8490 Sequenced Strains for Exploring Actinobacteria Biosynthetic Diversity.</title>
        <authorList>
            <person name="Kalkreuter E."/>
            <person name="Kautsar S.A."/>
            <person name="Yang D."/>
            <person name="Bader C.D."/>
            <person name="Teijaro C.N."/>
            <person name="Fluegel L."/>
            <person name="Davis C.M."/>
            <person name="Simpson J.R."/>
            <person name="Lauterbach L."/>
            <person name="Steele A.D."/>
            <person name="Gui C."/>
            <person name="Meng S."/>
            <person name="Li G."/>
            <person name="Viehrig K."/>
            <person name="Ye F."/>
            <person name="Su P."/>
            <person name="Kiefer A.F."/>
            <person name="Nichols A."/>
            <person name="Cepeda A.J."/>
            <person name="Yan W."/>
            <person name="Fan B."/>
            <person name="Jiang Y."/>
            <person name="Adhikari A."/>
            <person name="Zheng C.-J."/>
            <person name="Schuster L."/>
            <person name="Cowan T.M."/>
            <person name="Smanski M.J."/>
            <person name="Chevrette M.G."/>
            <person name="De Carvalho L.P.S."/>
            <person name="Shen B."/>
        </authorList>
    </citation>
    <scope>NUCLEOTIDE SEQUENCE [LARGE SCALE GENOMIC DNA]</scope>
    <source>
        <strain evidence="6 7">NPDC013366</strain>
    </source>
</reference>
<organism evidence="6 7">
    <name type="scientific">Streptomyces eurythermus</name>
    <dbReference type="NCBI Taxonomy" id="42237"/>
    <lineage>
        <taxon>Bacteria</taxon>
        <taxon>Bacillati</taxon>
        <taxon>Actinomycetota</taxon>
        <taxon>Actinomycetes</taxon>
        <taxon>Kitasatosporales</taxon>
        <taxon>Streptomycetaceae</taxon>
        <taxon>Streptomyces</taxon>
    </lineage>
</organism>
<gene>
    <name evidence="6" type="ORF">ACF1HC_29055</name>
</gene>
<proteinExistence type="inferred from homology"/>
<dbReference type="PANTHER" id="PTHR11552">
    <property type="entry name" value="GLUCOSE-METHANOL-CHOLINE GMC OXIDOREDUCTASE"/>
    <property type="match status" value="1"/>
</dbReference>
<evidence type="ECO:0000313" key="6">
    <source>
        <dbReference type="EMBL" id="MFF9885608.1"/>
    </source>
</evidence>
<dbReference type="PANTHER" id="PTHR11552:SF147">
    <property type="entry name" value="CHOLINE DEHYDROGENASE, MITOCHONDRIAL"/>
    <property type="match status" value="1"/>
</dbReference>
<evidence type="ECO:0000256" key="4">
    <source>
        <dbReference type="ARBA" id="ARBA00022827"/>
    </source>
</evidence>